<comment type="caution">
    <text evidence="1">The sequence shown here is derived from an EMBL/GenBank/DDBJ whole genome shotgun (WGS) entry which is preliminary data.</text>
</comment>
<accession>A0ABS5VJX1</accession>
<proteinExistence type="predicted"/>
<evidence type="ECO:0000313" key="2">
    <source>
        <dbReference type="Proteomes" id="UP000772618"/>
    </source>
</evidence>
<dbReference type="EMBL" id="JAHESD010000001">
    <property type="protein sequence ID" value="MBT1701728.1"/>
    <property type="molecule type" value="Genomic_DNA"/>
</dbReference>
<name>A0ABS5VJX1_9BACT</name>
<dbReference type="RefSeq" id="WP_254151428.1">
    <property type="nucleotide sequence ID" value="NZ_JAHESD010000001.1"/>
</dbReference>
<evidence type="ECO:0000313" key="1">
    <source>
        <dbReference type="EMBL" id="MBT1701728.1"/>
    </source>
</evidence>
<reference evidence="1 2" key="1">
    <citation type="submission" date="2021-05" db="EMBL/GenBank/DDBJ databases">
        <title>A Polyphasic approach of four new species of the genus Ohtaekwangia: Ohtaekwangia histidinii sp. nov., Ohtaekwangia cretensis sp. nov., Ohtaekwangia indiensis sp. nov., Ohtaekwangia reichenbachii sp. nov. from diverse environment.</title>
        <authorList>
            <person name="Octaviana S."/>
        </authorList>
    </citation>
    <scope>NUCLEOTIDE SEQUENCE [LARGE SCALE GENOMIC DNA]</scope>
    <source>
        <strain evidence="1 2">PWU20</strain>
    </source>
</reference>
<protein>
    <submittedName>
        <fullName evidence="1">Uncharacterized protein</fullName>
    </submittedName>
</protein>
<dbReference type="Proteomes" id="UP000772618">
    <property type="component" value="Unassembled WGS sequence"/>
</dbReference>
<gene>
    <name evidence="1" type="ORF">KK060_00455</name>
</gene>
<keyword evidence="2" id="KW-1185">Reference proteome</keyword>
<sequence length="76" mass="8803">MMKQVKLNTTGVKFTPSSFITYYEVNSNFVISDEKELLKLDEVKAVLNKYEPIIKKDSTTWSIGICIPINNIIKRY</sequence>
<organism evidence="1 2">
    <name type="scientific">Chryseosolibacter indicus</name>
    <dbReference type="NCBI Taxonomy" id="2782351"/>
    <lineage>
        <taxon>Bacteria</taxon>
        <taxon>Pseudomonadati</taxon>
        <taxon>Bacteroidota</taxon>
        <taxon>Cytophagia</taxon>
        <taxon>Cytophagales</taxon>
        <taxon>Chryseotaleaceae</taxon>
        <taxon>Chryseosolibacter</taxon>
    </lineage>
</organism>